<dbReference type="Proteomes" id="UP000630353">
    <property type="component" value="Unassembled WGS sequence"/>
</dbReference>
<feature type="transmembrane region" description="Helical" evidence="1">
    <location>
        <begin position="95"/>
        <end position="119"/>
    </location>
</feature>
<feature type="transmembrane region" description="Helical" evidence="1">
    <location>
        <begin position="172"/>
        <end position="197"/>
    </location>
</feature>
<protein>
    <submittedName>
        <fullName evidence="2">Membrane protein</fullName>
    </submittedName>
</protein>
<feature type="transmembrane region" description="Helical" evidence="1">
    <location>
        <begin position="24"/>
        <end position="43"/>
    </location>
</feature>
<keyword evidence="3" id="KW-1185">Reference proteome</keyword>
<dbReference type="EMBL" id="BMZS01000005">
    <property type="protein sequence ID" value="GHD50607.1"/>
    <property type="molecule type" value="Genomic_DNA"/>
</dbReference>
<comment type="caution">
    <text evidence="2">The sequence shown here is derived from an EMBL/GenBank/DDBJ whole genome shotgun (WGS) entry which is preliminary data.</text>
</comment>
<feature type="transmembrane region" description="Helical" evidence="1">
    <location>
        <begin position="139"/>
        <end position="160"/>
    </location>
</feature>
<name>A0A919CPJ3_9PROT</name>
<gene>
    <name evidence="2" type="ORF">GCM10017083_24020</name>
</gene>
<sequence length="325" mass="34342">MIEASTPPSAPHDRRRVFFARLKYVVEAAIGVGLLSAAIWVLHRKFSDLTLAQVISEFEQLSTTGVTLSILLTVASYMALLVYERLGVAYVHAKVSIALSSMTGFIAFVFSHNLGFALITGGSARLKLYGPVGLSVGQIVLLSTFTAWTFCLGAALVAGVTMFGEADRIAKLVAGPPIVTHAAGAALLATLLAYLLLGIRRRHIEWRGHRVETPGPILTPLQIVVPAIDIALAGLALYVLLPSLPIGPAGFVGLYVVATSIGLASHVPGGLGVFEGAMVLMLPELPTESLLAAMLAYRLIYYLGPLGLATTMFAVATISLGRPKR</sequence>
<keyword evidence="1" id="KW-0472">Membrane</keyword>
<evidence type="ECO:0000256" key="1">
    <source>
        <dbReference type="SAM" id="Phobius"/>
    </source>
</evidence>
<evidence type="ECO:0000313" key="3">
    <source>
        <dbReference type="Proteomes" id="UP000630353"/>
    </source>
</evidence>
<feature type="transmembrane region" description="Helical" evidence="1">
    <location>
        <begin position="63"/>
        <end position="83"/>
    </location>
</feature>
<dbReference type="RefSeq" id="WP_189989773.1">
    <property type="nucleotide sequence ID" value="NZ_BMZS01000005.1"/>
</dbReference>
<reference evidence="2" key="2">
    <citation type="submission" date="2020-09" db="EMBL/GenBank/DDBJ databases">
        <authorList>
            <person name="Sun Q."/>
            <person name="Kim S."/>
        </authorList>
    </citation>
    <scope>NUCLEOTIDE SEQUENCE</scope>
    <source>
        <strain evidence="2">KCTC 42651</strain>
    </source>
</reference>
<reference evidence="2" key="1">
    <citation type="journal article" date="2014" name="Int. J. Syst. Evol. Microbiol.">
        <title>Complete genome sequence of Corynebacterium casei LMG S-19264T (=DSM 44701T), isolated from a smear-ripened cheese.</title>
        <authorList>
            <consortium name="US DOE Joint Genome Institute (JGI-PGF)"/>
            <person name="Walter F."/>
            <person name="Albersmeier A."/>
            <person name="Kalinowski J."/>
            <person name="Ruckert C."/>
        </authorList>
    </citation>
    <scope>NUCLEOTIDE SEQUENCE</scope>
    <source>
        <strain evidence="2">KCTC 42651</strain>
    </source>
</reference>
<evidence type="ECO:0000313" key="2">
    <source>
        <dbReference type="EMBL" id="GHD50607.1"/>
    </source>
</evidence>
<keyword evidence="1" id="KW-1133">Transmembrane helix</keyword>
<accession>A0A919CPJ3</accession>
<feature type="transmembrane region" description="Helical" evidence="1">
    <location>
        <begin position="299"/>
        <end position="320"/>
    </location>
</feature>
<feature type="transmembrane region" description="Helical" evidence="1">
    <location>
        <begin position="252"/>
        <end position="279"/>
    </location>
</feature>
<proteinExistence type="predicted"/>
<organism evidence="2 3">
    <name type="scientific">Thalassobaculum fulvum</name>
    <dbReference type="NCBI Taxonomy" id="1633335"/>
    <lineage>
        <taxon>Bacteria</taxon>
        <taxon>Pseudomonadati</taxon>
        <taxon>Pseudomonadota</taxon>
        <taxon>Alphaproteobacteria</taxon>
        <taxon>Rhodospirillales</taxon>
        <taxon>Thalassobaculaceae</taxon>
        <taxon>Thalassobaculum</taxon>
    </lineage>
</organism>
<keyword evidence="1" id="KW-0812">Transmembrane</keyword>
<feature type="transmembrane region" description="Helical" evidence="1">
    <location>
        <begin position="217"/>
        <end position="240"/>
    </location>
</feature>
<dbReference type="AlphaFoldDB" id="A0A919CPJ3"/>